<protein>
    <submittedName>
        <fullName evidence="1">Uncharacterized protein</fullName>
    </submittedName>
</protein>
<accession>A0A800MUA2</accession>
<sequence length="51" mass="5956">MLKVKALVSFSGIVTMVKGEEKEITNKEIYEDLLRAKYIEEVKVNKRKVKE</sequence>
<evidence type="ECO:0000313" key="2">
    <source>
        <dbReference type="Proteomes" id="UP000465778"/>
    </source>
</evidence>
<reference evidence="1 2" key="1">
    <citation type="journal article" date="2020" name="G3 (Bethesda)">
        <title>Whole Genome Sequencing and Comparative Genomics of Two Nematicidal Bacillus Strains Reveals a Wide Range of Possible Virulence Factors.</title>
        <authorList>
            <person name="Susic N."/>
            <person name="Janezic S."/>
            <person name="Rupnik M."/>
            <person name="Geric Stare B."/>
        </authorList>
    </citation>
    <scope>NUCLEOTIDE SEQUENCE [LARGE SCALE GENOMIC DNA]</scope>
    <source>
        <strain evidence="1 2">I-1582</strain>
    </source>
</reference>
<dbReference type="RefSeq" id="WP_159346007.1">
    <property type="nucleotide sequence ID" value="NZ_JBALOT010000066.1"/>
</dbReference>
<organism evidence="1 2">
    <name type="scientific">Cytobacillus firmus</name>
    <name type="common">Bacillus firmus</name>
    <dbReference type="NCBI Taxonomy" id="1399"/>
    <lineage>
        <taxon>Bacteria</taxon>
        <taxon>Bacillati</taxon>
        <taxon>Bacillota</taxon>
        <taxon>Bacilli</taxon>
        <taxon>Bacillales</taxon>
        <taxon>Bacillaceae</taxon>
        <taxon>Cytobacillus</taxon>
    </lineage>
</organism>
<evidence type="ECO:0000313" key="1">
    <source>
        <dbReference type="EMBL" id="KAF0822516.1"/>
    </source>
</evidence>
<name>A0A800MUA2_CYTFI</name>
<dbReference type="EMBL" id="VDEM01000055">
    <property type="protein sequence ID" value="KAF0822516.1"/>
    <property type="molecule type" value="Genomic_DNA"/>
</dbReference>
<proteinExistence type="predicted"/>
<dbReference type="AlphaFoldDB" id="A0A800MUA2"/>
<comment type="caution">
    <text evidence="1">The sequence shown here is derived from an EMBL/GenBank/DDBJ whole genome shotgun (WGS) entry which is preliminary data.</text>
</comment>
<dbReference type="OrthoDB" id="897507at91061"/>
<gene>
    <name evidence="1" type="ORF">KIS1582_3733</name>
</gene>
<dbReference type="Proteomes" id="UP000465778">
    <property type="component" value="Unassembled WGS sequence"/>
</dbReference>